<accession>A0AAU6NZF8</accession>
<evidence type="ECO:0000256" key="7">
    <source>
        <dbReference type="SAM" id="SignalP"/>
    </source>
</evidence>
<dbReference type="KEGG" id="mcaa:R3L15_07045"/>
<evidence type="ECO:0000313" key="9">
    <source>
        <dbReference type="EMBL" id="WXA02943.1"/>
    </source>
</evidence>
<reference evidence="9 11" key="1">
    <citation type="submission" date="2023-10" db="EMBL/GenBank/DDBJ databases">
        <title>Culture-based analysis of two novel bacteria associated with mangrove crab gills.</title>
        <authorList>
            <person name="Yang X."/>
            <person name="Garuglieri E."/>
            <person name="Van Goethem M.W."/>
            <person name="Fusi M."/>
            <person name="Marasco R."/>
            <person name="Daffonchio D.G."/>
        </authorList>
    </citation>
    <scope>NUCLEOTIDE SEQUENCE [LARGE SCALE GENOMIC DNA]</scope>
    <source>
        <strain evidence="10">UG2-1</strain>
        <strain evidence="9">UG2-2</strain>
        <strain evidence="11">UG2_2</strain>
    </source>
</reference>
<evidence type="ECO:0000256" key="1">
    <source>
        <dbReference type="ARBA" id="ARBA00022670"/>
    </source>
</evidence>
<dbReference type="InterPro" id="IPR051156">
    <property type="entry name" value="Mito/Outer_Membr_Metalloprot"/>
</dbReference>
<dbReference type="GO" id="GO:0016020">
    <property type="term" value="C:membrane"/>
    <property type="evidence" value="ECO:0007669"/>
    <property type="project" value="TreeGrafter"/>
</dbReference>
<keyword evidence="2" id="KW-0479">Metal-binding</keyword>
<gene>
    <name evidence="10" type="ORF">R3L15_07045</name>
    <name evidence="9" type="ORF">R3L16_00355</name>
</gene>
<dbReference type="EMBL" id="CP136925">
    <property type="protein sequence ID" value="WXA11896.1"/>
    <property type="molecule type" value="Genomic_DNA"/>
</dbReference>
<dbReference type="PANTHER" id="PTHR22726">
    <property type="entry name" value="METALLOENDOPEPTIDASE OMA1"/>
    <property type="match status" value="1"/>
</dbReference>
<evidence type="ECO:0000256" key="4">
    <source>
        <dbReference type="ARBA" id="ARBA00022833"/>
    </source>
</evidence>
<dbReference type="CDD" id="cd07331">
    <property type="entry name" value="M48C_Oma1_like"/>
    <property type="match status" value="1"/>
</dbReference>
<keyword evidence="4 6" id="KW-0862">Zinc</keyword>
<evidence type="ECO:0000313" key="11">
    <source>
        <dbReference type="Proteomes" id="UP001368318"/>
    </source>
</evidence>
<dbReference type="GO" id="GO:0051603">
    <property type="term" value="P:proteolysis involved in protein catabolic process"/>
    <property type="evidence" value="ECO:0007669"/>
    <property type="project" value="TreeGrafter"/>
</dbReference>
<dbReference type="GO" id="GO:0046872">
    <property type="term" value="F:metal ion binding"/>
    <property type="evidence" value="ECO:0007669"/>
    <property type="project" value="UniProtKB-KW"/>
</dbReference>
<feature type="chain" id="PRO_5044712811" evidence="7">
    <location>
        <begin position="21"/>
        <end position="278"/>
    </location>
</feature>
<feature type="domain" description="Peptidase M48" evidence="8">
    <location>
        <begin position="92"/>
        <end position="256"/>
    </location>
</feature>
<evidence type="ECO:0000256" key="3">
    <source>
        <dbReference type="ARBA" id="ARBA00022801"/>
    </source>
</evidence>
<dbReference type="GO" id="GO:0004222">
    <property type="term" value="F:metalloendopeptidase activity"/>
    <property type="evidence" value="ECO:0007669"/>
    <property type="project" value="InterPro"/>
</dbReference>
<evidence type="ECO:0000256" key="2">
    <source>
        <dbReference type="ARBA" id="ARBA00022723"/>
    </source>
</evidence>
<keyword evidence="5 6" id="KW-0482">Metalloprotease</keyword>
<sequence>MKLKSKIAVVVATGLFLSCATNPFTGKQTMALPGTENSALFPASFQQYNQVLAESDVETGTARAEMIKRVGQRIAVAAERWLNANGHQGYLSDYEWEYNLIDDKTVNAWCMPGGKIVFYTGILPIAESETGVAAIMGHEVAHALANHGQQRMSAGMLQQVGAIGLNVALQDDENLELYNQAYGIGTQVGGMLPFSRAHETEADKIGLYLMAIAGYNPDEAANLWVRMKAASGGEAPPEMLSTHPSNDSRIDNLKALAPQAKAEAKKFGINTFRPISKF</sequence>
<evidence type="ECO:0000256" key="5">
    <source>
        <dbReference type="ARBA" id="ARBA00023049"/>
    </source>
</evidence>
<protein>
    <submittedName>
        <fullName evidence="9">M48 family metallopeptidase</fullName>
    </submittedName>
</protein>
<feature type="signal peptide" evidence="7">
    <location>
        <begin position="1"/>
        <end position="20"/>
    </location>
</feature>
<dbReference type="EMBL" id="CP136924">
    <property type="protein sequence ID" value="WXA02943.1"/>
    <property type="molecule type" value="Genomic_DNA"/>
</dbReference>
<dbReference type="PANTHER" id="PTHR22726:SF24">
    <property type="entry name" value="M48 FAMILY METALLOPEPTIDASE"/>
    <property type="match status" value="1"/>
</dbReference>
<evidence type="ECO:0000313" key="10">
    <source>
        <dbReference type="EMBL" id="WXA11896.1"/>
    </source>
</evidence>
<dbReference type="RefSeq" id="WP_338730799.1">
    <property type="nucleotide sequence ID" value="NZ_CP136924.1"/>
</dbReference>
<evidence type="ECO:0000256" key="6">
    <source>
        <dbReference type="RuleBase" id="RU003983"/>
    </source>
</evidence>
<keyword evidence="3 6" id="KW-0378">Hydrolase</keyword>
<comment type="similarity">
    <text evidence="6">Belongs to the peptidase M48 family.</text>
</comment>
<organism evidence="9 11">
    <name type="scientific">Mangrovimonas cancribranchiae</name>
    <dbReference type="NCBI Taxonomy" id="3080055"/>
    <lineage>
        <taxon>Bacteria</taxon>
        <taxon>Pseudomonadati</taxon>
        <taxon>Bacteroidota</taxon>
        <taxon>Flavobacteriia</taxon>
        <taxon>Flavobacteriales</taxon>
        <taxon>Flavobacteriaceae</taxon>
        <taxon>Mangrovimonas</taxon>
    </lineage>
</organism>
<dbReference type="Pfam" id="PF01435">
    <property type="entry name" value="Peptidase_M48"/>
    <property type="match status" value="1"/>
</dbReference>
<dbReference type="AlphaFoldDB" id="A0AAU6NZF8"/>
<evidence type="ECO:0000259" key="8">
    <source>
        <dbReference type="Pfam" id="PF01435"/>
    </source>
</evidence>
<dbReference type="Gene3D" id="3.30.2010.10">
    <property type="entry name" value="Metalloproteases ('zincins'), catalytic domain"/>
    <property type="match status" value="1"/>
</dbReference>
<keyword evidence="11" id="KW-1185">Reference proteome</keyword>
<keyword evidence="7" id="KW-0732">Signal</keyword>
<keyword evidence="1 6" id="KW-0645">Protease</keyword>
<proteinExistence type="inferred from homology"/>
<dbReference type="Proteomes" id="UP001368318">
    <property type="component" value="Chromosome"/>
</dbReference>
<name>A0AAU6NZF8_9FLAO</name>
<dbReference type="InterPro" id="IPR001915">
    <property type="entry name" value="Peptidase_M48"/>
</dbReference>
<dbReference type="PROSITE" id="PS51257">
    <property type="entry name" value="PROKAR_LIPOPROTEIN"/>
    <property type="match status" value="1"/>
</dbReference>
<comment type="cofactor">
    <cofactor evidence="6">
        <name>Zn(2+)</name>
        <dbReference type="ChEBI" id="CHEBI:29105"/>
    </cofactor>
    <text evidence="6">Binds 1 zinc ion per subunit.</text>
</comment>